<evidence type="ECO:0000256" key="1">
    <source>
        <dbReference type="ARBA" id="ARBA00004218"/>
    </source>
</evidence>
<evidence type="ECO:0000256" key="8">
    <source>
        <dbReference type="ARBA" id="ARBA00045517"/>
    </source>
</evidence>
<gene>
    <name evidence="10" type="ORF">QYF61_006650</name>
</gene>
<feature type="non-terminal residue" evidence="10">
    <location>
        <position position="1"/>
    </location>
</feature>
<name>A0AAN7NLV9_MYCAM</name>
<keyword evidence="11" id="KW-1185">Reference proteome</keyword>
<feature type="region of interest" description="Disordered" evidence="9">
    <location>
        <begin position="236"/>
        <end position="264"/>
    </location>
</feature>
<evidence type="ECO:0000256" key="9">
    <source>
        <dbReference type="SAM" id="MobiDB-lite"/>
    </source>
</evidence>
<evidence type="ECO:0000256" key="4">
    <source>
        <dbReference type="ARBA" id="ARBA00022729"/>
    </source>
</evidence>
<comment type="caution">
    <text evidence="10">The sequence shown here is derived from an EMBL/GenBank/DDBJ whole genome shotgun (WGS) entry which is preliminary data.</text>
</comment>
<dbReference type="PANTHER" id="PTHR21362">
    <property type="entry name" value="ACROSIN-BINDING PROTEIN"/>
    <property type="match status" value="1"/>
</dbReference>
<dbReference type="GO" id="GO:0001669">
    <property type="term" value="C:acrosomal vesicle"/>
    <property type="evidence" value="ECO:0007669"/>
    <property type="project" value="UniProtKB-SubCell"/>
</dbReference>
<dbReference type="PANTHER" id="PTHR21362:SF1">
    <property type="entry name" value="ACROSIN-BINDING PROTEIN"/>
    <property type="match status" value="1"/>
</dbReference>
<reference evidence="10 11" key="1">
    <citation type="journal article" date="2023" name="J. Hered.">
        <title>Chromosome-level genome of the wood stork (Mycteria americana) provides insight into avian chromosome evolution.</title>
        <authorList>
            <person name="Flamio R. Jr."/>
            <person name="Ramstad K.M."/>
        </authorList>
    </citation>
    <scope>NUCLEOTIDE SEQUENCE [LARGE SCALE GENOMIC DNA]</scope>
    <source>
        <strain evidence="10">JAX WOST 10</strain>
    </source>
</reference>
<feature type="region of interest" description="Disordered" evidence="9">
    <location>
        <begin position="1"/>
        <end position="30"/>
    </location>
</feature>
<evidence type="ECO:0000256" key="7">
    <source>
        <dbReference type="ARBA" id="ARBA00033453"/>
    </source>
</evidence>
<protein>
    <recommendedName>
        <fullName evidence="2">Acrosin-binding protein</fullName>
    </recommendedName>
    <alternativeName>
        <fullName evidence="6">Acrosin-binding protein, 60 kDa form</fullName>
    </alternativeName>
    <alternativeName>
        <fullName evidence="7">Proacrosin-binding protein sp32</fullName>
    </alternativeName>
</protein>
<evidence type="ECO:0000313" key="10">
    <source>
        <dbReference type="EMBL" id="KAK4829813.1"/>
    </source>
</evidence>
<feature type="compositionally biased region" description="Polar residues" evidence="9">
    <location>
        <begin position="236"/>
        <end position="261"/>
    </location>
</feature>
<keyword evidence="3" id="KW-0597">Phosphoprotein</keyword>
<comment type="subcellular location">
    <subcellularLocation>
        <location evidence="1">Cytoplasmic vesicle</location>
        <location evidence="1">Secretory vesicle</location>
        <location evidence="1">Acrosome</location>
    </subcellularLocation>
</comment>
<evidence type="ECO:0000256" key="3">
    <source>
        <dbReference type="ARBA" id="ARBA00022553"/>
    </source>
</evidence>
<evidence type="ECO:0000256" key="5">
    <source>
        <dbReference type="ARBA" id="ARBA00023329"/>
    </source>
</evidence>
<sequence length="578" mass="64047">AASWRDGGRPQASSSRHPTQHKQMGAGHAASRSFISTHRLPLLRSVKRSLPSPPGLLILLMSSVAPPVPPTPGSPLSDREYQLFFASLQPPWKADMSCHLRQAHGCLSPAILQLDQEENHGGIPEGRGITPPPGAEAGIAPAGAALAINGSAVYIQIFVSINCASSAPEQASLSPADALLHTNMDALLKYSYVLLSQKWLPKKLPLAMPGAEQAWEQRLQNSVWQLIHLALSLETSLGTKGSSPDSSTKSDAGSMSGSTEEGVQEMVPRGSLLALKKDKAVMILCYAMLEGNCLSSVVTQAWKEMEERVLGFGDSVCDSLGRCHMDLCPNCAFCSLKTEQCHNIKNLNCVRFETGSFTTYINPQISAQYQAAGNETRSPETSEHYGMEVFRGLRVEYWCSQMAPHGCEDPRVTLWLKAFQDGDALRQICNSDGVQHPSYCAFKSHQCLQQSLYNQKVRSSLHCHLHGLLLHGWSSHHPSFQMLSIMRVLFPCGKDERWYQSYELRLSLQVSHCGCHRNETYQVLSEKEGEEEVRLWHQRFLSLTNHRITESYRLEKTFKIIESNHKPNTTKTTTTPCP</sequence>
<evidence type="ECO:0000313" key="11">
    <source>
        <dbReference type="Proteomes" id="UP001333110"/>
    </source>
</evidence>
<keyword evidence="4" id="KW-0732">Signal</keyword>
<dbReference type="InterPro" id="IPR009865">
    <property type="entry name" value="Proacrosin-bd"/>
</dbReference>
<evidence type="ECO:0000256" key="2">
    <source>
        <dbReference type="ARBA" id="ARBA00018940"/>
    </source>
</evidence>
<evidence type="ECO:0000256" key="6">
    <source>
        <dbReference type="ARBA" id="ARBA00032734"/>
    </source>
</evidence>
<dbReference type="AlphaFoldDB" id="A0AAN7NLV9"/>
<proteinExistence type="predicted"/>
<organism evidence="10 11">
    <name type="scientific">Mycteria americana</name>
    <name type="common">Wood stork</name>
    <dbReference type="NCBI Taxonomy" id="33587"/>
    <lineage>
        <taxon>Eukaryota</taxon>
        <taxon>Metazoa</taxon>
        <taxon>Chordata</taxon>
        <taxon>Craniata</taxon>
        <taxon>Vertebrata</taxon>
        <taxon>Euteleostomi</taxon>
        <taxon>Archelosauria</taxon>
        <taxon>Archosauria</taxon>
        <taxon>Dinosauria</taxon>
        <taxon>Saurischia</taxon>
        <taxon>Theropoda</taxon>
        <taxon>Coelurosauria</taxon>
        <taxon>Aves</taxon>
        <taxon>Neognathae</taxon>
        <taxon>Neoaves</taxon>
        <taxon>Aequornithes</taxon>
        <taxon>Ciconiiformes</taxon>
        <taxon>Ciconiidae</taxon>
        <taxon>Mycteria</taxon>
    </lineage>
</organism>
<dbReference type="Proteomes" id="UP001333110">
    <property type="component" value="Unassembled WGS sequence"/>
</dbReference>
<keyword evidence="5" id="KW-0968">Cytoplasmic vesicle</keyword>
<dbReference type="GO" id="GO:0005634">
    <property type="term" value="C:nucleus"/>
    <property type="evidence" value="ECO:0007669"/>
    <property type="project" value="TreeGrafter"/>
</dbReference>
<comment type="function">
    <text evidence="8">Acrosomal protein that maintains proacrosin (pro-ACR) as an enzymatically inactive zymogen in the acrosome. Involved also in the acrosome formation.</text>
</comment>
<dbReference type="EMBL" id="JAUNZN010000001">
    <property type="protein sequence ID" value="KAK4829813.1"/>
    <property type="molecule type" value="Genomic_DNA"/>
</dbReference>
<accession>A0AAN7NLV9</accession>
<dbReference type="Pfam" id="PF07222">
    <property type="entry name" value="PBP_sp32"/>
    <property type="match status" value="1"/>
</dbReference>